<evidence type="ECO:0000259" key="2">
    <source>
        <dbReference type="PROSITE" id="PS50011"/>
    </source>
</evidence>
<dbReference type="InterPro" id="IPR003018">
    <property type="entry name" value="GAF"/>
</dbReference>
<keyword evidence="5" id="KW-1185">Reference proteome</keyword>
<dbReference type="PROSITE" id="PS50011">
    <property type="entry name" value="PROTEIN_KINASE_DOM"/>
    <property type="match status" value="1"/>
</dbReference>
<proteinExistence type="predicted"/>
<sequence length="1682" mass="186048">MHIAGYRLHELIYANGATVVARASSPEGQTVVLKYLDGEQPSAAVVARWRHEHAVLQRLDSPWVIRALDLLESERRPVLVLEDFSACSLAQLIERQSLNLEERLTLAVQLCQAVSAVHQHGLIHGDVAPKNVLVDLAGLRIKLCDFALALPLNPLGATQQLEPGEALRGTLDYVSPEQTGRTGLELDHRSDFYSLGVSLYELLSGRKPFRFEDPIALLHAQLALSPTPLHELDPELPPALSALVHKLLAKHPDDRYQSSYGLLQDLKHCLTQWREQRRIEPFVLARADIPERLCIAQKLYGREAASRELREAFERARQGRPELLLVGGYSGIGKTALVGELQAPVLAQRGYFLRGKCDQYSRNEPYAALGQALRQLLQQLAAEERERRQHWRALLLQSLGDNAAVVGALLPDLSLLTGPLPAPAPLPPADTEQRLHIAFTQFLHALARPDHPLVLFLDDLQWVDVPSLRLLQQLLQESTEGAVGCGLFIIGAYRDNEVDDAHPLHQLMQTLARAQPSHLHTLKLEPLDAGSVHQLLADTLHGTPEAVADLAALCLDKTRGNPFFLGQFLRSLHAHGDLRYERHLGAWHWDLDQIRQREMTDNVVTLMLQRLRELPRATQALLAQAALLGERLDLRELMILSAQDAQATAEQLRPALLAGLLLPLGEDYKFEHSPELLEGARYRFLHDRVQQAAHDLTPAAELPALQLRCGRRLLAACSEAELEQRLFVILDCLNQAVDLIDDGAERARLLALNLRAGLRAKAASAHDAAVSLLRQAMALRAPESWQTEPAQTLALYQALAEAEYLAGHFEAAERLYPEALAACPDLAGRLALQLVQVDQYHIQGRFTDAYAVIQNALAQLDHPFPDDAGAMALFPAEYAATEALLAERGQDAVLHAADMVSPLHRLEMQLCNAMAYASYQCGRLGAYVLNASRMLQTTLRHGQNDYSCIAYAAYMSASAAMGKPYPQCHALGRLAMRLAELRDNAHVRLSIYQYFSAFYQHWCDPLSETLAKLDRGAEMGLSGLNPLDAGYCALLGQVNRLALGHELVDLQTRCEQSLKFLLKTRQGATEAMLRHGVLQPLRALRGQTLSPLNLDSEDCRSSELFHRPDAPPSIPLALYSVAQLRHAYLMGDAASWRLALPRLPVVAACLPDSPSVVEGSFYAALGWLREGFAEDASQALLQAQTLLARFETWAEGCTANFAHKRDLIAAELARVRGEERSAMSLYARAIESAEAAGFTTAAGLANEAYGRFWMSQGQPQLASHFLREAHYHFQRWGALVKCRQLEDEWPQLPFVLARGPGRRSSTARSSDGGGSYRDPLDGGFSIDLHALMKANQLLAQEIHLDTLLPQMLGVLLQHAGAERGAIALEDEDGLVVEAIGGLDDRGQLASQRLCMPLAELGDQGQALLPSALIDYVRLTRRTLVLNRPELDERFAHSVYLRQQAPRSVICLPVLRQGKLVALVYMEHQRLENAFTTRHQQSLELLSSQAAISLVNARLYESLENKVALRTEELRQMSMRDGLTGVANRRAFDERLQLEWRRSQRQGSPLALLMMDIDFFKQFNDHYGHLEGDRCIKAVAECLQGVASRAGDLLARYGGEEFALLLPGTDLAAAQRLAQTCLDAVEALGFAHAQSSVAPHVSLSLGVACQVADVDAKPEQLLAAADEALYRAKREGRRRWAGL</sequence>
<dbReference type="SUPFAM" id="SSF55781">
    <property type="entry name" value="GAF domain-like"/>
    <property type="match status" value="1"/>
</dbReference>
<name>A0A4V3CIR5_9BURK</name>
<dbReference type="InterPro" id="IPR029016">
    <property type="entry name" value="GAF-like_dom_sf"/>
</dbReference>
<dbReference type="InterPro" id="IPR011009">
    <property type="entry name" value="Kinase-like_dom_sf"/>
</dbReference>
<dbReference type="EMBL" id="SNXE01000008">
    <property type="protein sequence ID" value="TDP06566.1"/>
    <property type="molecule type" value="Genomic_DNA"/>
</dbReference>
<dbReference type="PROSITE" id="PS50887">
    <property type="entry name" value="GGDEF"/>
    <property type="match status" value="1"/>
</dbReference>
<comment type="subcellular location">
    <subcellularLocation>
        <location evidence="1">Membrane</location>
        <topology evidence="1">Single-pass membrane protein</topology>
    </subcellularLocation>
</comment>
<dbReference type="InterPro" id="IPR053159">
    <property type="entry name" value="Hybrid_Histidine_Kinase"/>
</dbReference>
<dbReference type="GO" id="GO:0016020">
    <property type="term" value="C:membrane"/>
    <property type="evidence" value="ECO:0007669"/>
    <property type="project" value="UniProtKB-SubCell"/>
</dbReference>
<dbReference type="PANTHER" id="PTHR43642">
    <property type="entry name" value="HYBRID SIGNAL TRANSDUCTION HISTIDINE KINASE G"/>
    <property type="match status" value="1"/>
</dbReference>
<dbReference type="Proteomes" id="UP000295357">
    <property type="component" value="Unassembled WGS sequence"/>
</dbReference>
<dbReference type="PROSITE" id="PS00109">
    <property type="entry name" value="PROTEIN_KINASE_TYR"/>
    <property type="match status" value="1"/>
</dbReference>
<dbReference type="SMART" id="SM00267">
    <property type="entry name" value="GGDEF"/>
    <property type="match status" value="1"/>
</dbReference>
<dbReference type="Gene3D" id="1.10.510.10">
    <property type="entry name" value="Transferase(Phosphotransferase) domain 1"/>
    <property type="match status" value="1"/>
</dbReference>
<dbReference type="InterPro" id="IPR029787">
    <property type="entry name" value="Nucleotide_cyclase"/>
</dbReference>
<dbReference type="Gene3D" id="3.30.70.270">
    <property type="match status" value="1"/>
</dbReference>
<dbReference type="SUPFAM" id="SSF52540">
    <property type="entry name" value="P-loop containing nucleoside triphosphate hydrolases"/>
    <property type="match status" value="1"/>
</dbReference>
<dbReference type="CDD" id="cd01949">
    <property type="entry name" value="GGDEF"/>
    <property type="match status" value="1"/>
</dbReference>
<dbReference type="Pfam" id="PF13191">
    <property type="entry name" value="AAA_16"/>
    <property type="match status" value="1"/>
</dbReference>
<dbReference type="SMART" id="SM00065">
    <property type="entry name" value="GAF"/>
    <property type="match status" value="1"/>
</dbReference>
<feature type="domain" description="GGDEF" evidence="3">
    <location>
        <begin position="1547"/>
        <end position="1682"/>
    </location>
</feature>
<dbReference type="SUPFAM" id="SSF56112">
    <property type="entry name" value="Protein kinase-like (PK-like)"/>
    <property type="match status" value="1"/>
</dbReference>
<dbReference type="RefSeq" id="WP_133604657.1">
    <property type="nucleotide sequence ID" value="NZ_JAUFPJ010000009.1"/>
</dbReference>
<organism evidence="4 5">
    <name type="scientific">Roseateles asaccharophilus</name>
    <dbReference type="NCBI Taxonomy" id="582607"/>
    <lineage>
        <taxon>Bacteria</taxon>
        <taxon>Pseudomonadati</taxon>
        <taxon>Pseudomonadota</taxon>
        <taxon>Betaproteobacteria</taxon>
        <taxon>Burkholderiales</taxon>
        <taxon>Sphaerotilaceae</taxon>
        <taxon>Roseateles</taxon>
    </lineage>
</organism>
<dbReference type="OrthoDB" id="9801841at2"/>
<dbReference type="PANTHER" id="PTHR43642:SF1">
    <property type="entry name" value="HYBRID SIGNAL TRANSDUCTION HISTIDINE KINASE G"/>
    <property type="match status" value="1"/>
</dbReference>
<dbReference type="CDD" id="cd14014">
    <property type="entry name" value="STKc_PknB_like"/>
    <property type="match status" value="1"/>
</dbReference>
<dbReference type="InterPro" id="IPR000719">
    <property type="entry name" value="Prot_kinase_dom"/>
</dbReference>
<dbReference type="GO" id="GO:0004672">
    <property type="term" value="F:protein kinase activity"/>
    <property type="evidence" value="ECO:0007669"/>
    <property type="project" value="InterPro"/>
</dbReference>
<dbReference type="SUPFAM" id="SSF55073">
    <property type="entry name" value="Nucleotide cyclase"/>
    <property type="match status" value="1"/>
</dbReference>
<dbReference type="Pfam" id="PF00069">
    <property type="entry name" value="Pkinase"/>
    <property type="match status" value="1"/>
</dbReference>
<protein>
    <submittedName>
        <fullName evidence="4">Diguanylate cyclase (GGDEF)-like protein</fullName>
    </submittedName>
</protein>
<evidence type="ECO:0000313" key="5">
    <source>
        <dbReference type="Proteomes" id="UP000295357"/>
    </source>
</evidence>
<dbReference type="Pfam" id="PF01590">
    <property type="entry name" value="GAF"/>
    <property type="match status" value="1"/>
</dbReference>
<evidence type="ECO:0000313" key="4">
    <source>
        <dbReference type="EMBL" id="TDP06566.1"/>
    </source>
</evidence>
<dbReference type="InterPro" id="IPR027417">
    <property type="entry name" value="P-loop_NTPase"/>
</dbReference>
<feature type="domain" description="Protein kinase" evidence="2">
    <location>
        <begin position="6"/>
        <end position="283"/>
    </location>
</feature>
<dbReference type="InterPro" id="IPR008266">
    <property type="entry name" value="Tyr_kinase_AS"/>
</dbReference>
<dbReference type="InterPro" id="IPR043128">
    <property type="entry name" value="Rev_trsase/Diguanyl_cyclase"/>
</dbReference>
<dbReference type="InterPro" id="IPR000160">
    <property type="entry name" value="GGDEF_dom"/>
</dbReference>
<reference evidence="4 5" key="1">
    <citation type="submission" date="2019-03" db="EMBL/GenBank/DDBJ databases">
        <title>Genomic Encyclopedia of Type Strains, Phase IV (KMG-IV): sequencing the most valuable type-strain genomes for metagenomic binning, comparative biology and taxonomic classification.</title>
        <authorList>
            <person name="Goeker M."/>
        </authorList>
    </citation>
    <scope>NUCLEOTIDE SEQUENCE [LARGE SCALE GENOMIC DNA]</scope>
    <source>
        <strain evidence="4 5">DSM 25082</strain>
    </source>
</reference>
<gene>
    <name evidence="4" type="ORF">DFR39_10834</name>
</gene>
<accession>A0A4V3CIR5</accession>
<dbReference type="NCBIfam" id="TIGR00254">
    <property type="entry name" value="GGDEF"/>
    <property type="match status" value="1"/>
</dbReference>
<evidence type="ECO:0000256" key="1">
    <source>
        <dbReference type="ARBA" id="ARBA00004167"/>
    </source>
</evidence>
<dbReference type="GO" id="GO:0005524">
    <property type="term" value="F:ATP binding"/>
    <property type="evidence" value="ECO:0007669"/>
    <property type="project" value="InterPro"/>
</dbReference>
<dbReference type="InterPro" id="IPR041664">
    <property type="entry name" value="AAA_16"/>
</dbReference>
<evidence type="ECO:0000259" key="3">
    <source>
        <dbReference type="PROSITE" id="PS50887"/>
    </source>
</evidence>
<dbReference type="Gene3D" id="3.30.450.40">
    <property type="match status" value="1"/>
</dbReference>
<dbReference type="FunFam" id="3.30.70.270:FF:000001">
    <property type="entry name" value="Diguanylate cyclase domain protein"/>
    <property type="match status" value="1"/>
</dbReference>
<dbReference type="Gene3D" id="3.40.50.300">
    <property type="entry name" value="P-loop containing nucleotide triphosphate hydrolases"/>
    <property type="match status" value="1"/>
</dbReference>
<comment type="caution">
    <text evidence="4">The sequence shown here is derived from an EMBL/GenBank/DDBJ whole genome shotgun (WGS) entry which is preliminary data.</text>
</comment>
<dbReference type="Pfam" id="PF00990">
    <property type="entry name" value="GGDEF"/>
    <property type="match status" value="1"/>
</dbReference>